<dbReference type="RefSeq" id="XP_010510472.1">
    <property type="nucleotide sequence ID" value="XM_010512170.2"/>
</dbReference>
<reference evidence="2" key="1">
    <citation type="journal article" date="2014" name="Nat. Commun.">
        <title>The emerging biofuel crop Camelina sativa retains a highly undifferentiated hexaploid genome structure.</title>
        <authorList>
            <person name="Kagale S."/>
            <person name="Koh C."/>
            <person name="Nixon J."/>
            <person name="Bollina V."/>
            <person name="Clarke W.E."/>
            <person name="Tuteja R."/>
            <person name="Spillane C."/>
            <person name="Robinson S.J."/>
            <person name="Links M.G."/>
            <person name="Clarke C."/>
            <person name="Higgins E.E."/>
            <person name="Huebert T."/>
            <person name="Sharpe A.G."/>
            <person name="Parkin I.A."/>
        </authorList>
    </citation>
    <scope>NUCLEOTIDE SEQUENCE [LARGE SCALE GENOMIC DNA]</scope>
    <source>
        <strain evidence="2">cv. DH55</strain>
    </source>
</reference>
<name>A0ABM0Z4W8_CAMSA</name>
<proteinExistence type="predicted"/>
<dbReference type="GeneID" id="104786720"/>
<evidence type="ECO:0000313" key="3">
    <source>
        <dbReference type="RefSeq" id="XP_010510472.1"/>
    </source>
</evidence>
<feature type="region of interest" description="Disordered" evidence="1">
    <location>
        <begin position="167"/>
        <end position="198"/>
    </location>
</feature>
<accession>A0ABM0Z4W8</accession>
<protein>
    <submittedName>
        <fullName evidence="3">Uncharacterized protein LOC104786720</fullName>
    </submittedName>
</protein>
<dbReference type="PANTHER" id="PTHR35704">
    <property type="entry name" value="OS02G0254600 PROTEIN"/>
    <property type="match status" value="1"/>
</dbReference>
<keyword evidence="2" id="KW-1185">Reference proteome</keyword>
<evidence type="ECO:0000313" key="2">
    <source>
        <dbReference type="Proteomes" id="UP000694864"/>
    </source>
</evidence>
<sequence>MTYSIPCYDRTSKIIITTPIKIKISKPHLHIANAPAHKSLLSCALSLSFCLLLDCIYIPIQPSPSHVSNIYLISYTFDISMGNCLDNGLAGEEVDDLIEPEPPVKLLEEGKASISGKEESERSTEGSESKVVRIKVTVTKEELRQILGHKKGINSIQHLVHVLKDSGRNISRADEEEEPSDENWRPSLESIPESENHY</sequence>
<feature type="region of interest" description="Disordered" evidence="1">
    <location>
        <begin position="108"/>
        <end position="131"/>
    </location>
</feature>
<reference evidence="3" key="2">
    <citation type="submission" date="2025-08" db="UniProtKB">
        <authorList>
            <consortium name="RefSeq"/>
        </authorList>
    </citation>
    <scope>IDENTIFICATION</scope>
    <source>
        <tissue evidence="3">Leaf</tissue>
    </source>
</reference>
<dbReference type="PANTHER" id="PTHR35704:SF1">
    <property type="entry name" value="OS02G0254600 PROTEIN"/>
    <property type="match status" value="1"/>
</dbReference>
<gene>
    <name evidence="3" type="primary">LOC104786720</name>
</gene>
<dbReference type="Proteomes" id="UP000694864">
    <property type="component" value="Chromosome 1"/>
</dbReference>
<organism evidence="2 3">
    <name type="scientific">Camelina sativa</name>
    <name type="common">False flax</name>
    <name type="synonym">Myagrum sativum</name>
    <dbReference type="NCBI Taxonomy" id="90675"/>
    <lineage>
        <taxon>Eukaryota</taxon>
        <taxon>Viridiplantae</taxon>
        <taxon>Streptophyta</taxon>
        <taxon>Embryophyta</taxon>
        <taxon>Tracheophyta</taxon>
        <taxon>Spermatophyta</taxon>
        <taxon>Magnoliopsida</taxon>
        <taxon>eudicotyledons</taxon>
        <taxon>Gunneridae</taxon>
        <taxon>Pentapetalae</taxon>
        <taxon>rosids</taxon>
        <taxon>malvids</taxon>
        <taxon>Brassicales</taxon>
        <taxon>Brassicaceae</taxon>
        <taxon>Camelineae</taxon>
        <taxon>Camelina</taxon>
    </lineage>
</organism>
<evidence type="ECO:0000256" key="1">
    <source>
        <dbReference type="SAM" id="MobiDB-lite"/>
    </source>
</evidence>